<proteinExistence type="inferred from homology"/>
<dbReference type="RefSeq" id="WP_132221976.1">
    <property type="nucleotide sequence ID" value="NZ_SMGO01000001.1"/>
</dbReference>
<sequence>MKFIAEINVMPLKEILDPQGKAVAGSMKNLGLSNIKNVRIGKHITLELEAENEAAARESVEQACKQLLANLIMESYEFDLKAI</sequence>
<dbReference type="PANTHER" id="PTHR34696">
    <property type="entry name" value="PHOSPHORIBOSYLFORMYLGLYCINAMIDINE SYNTHASE SUBUNIT PURS"/>
    <property type="match status" value="1"/>
</dbReference>
<reference evidence="7 8" key="1">
    <citation type="submission" date="2019-03" db="EMBL/GenBank/DDBJ databases">
        <title>Genomic Encyclopedia of Archaeal and Bacterial Type Strains, Phase II (KMG-II): from individual species to whole genera.</title>
        <authorList>
            <person name="Goeker M."/>
        </authorList>
    </citation>
    <scope>NUCLEOTIDE SEQUENCE [LARGE SCALE GENOMIC DNA]</scope>
    <source>
        <strain evidence="7 8">DSM 22554</strain>
    </source>
</reference>
<gene>
    <name evidence="6" type="primary">purS</name>
    <name evidence="7" type="ORF">C8N28_0937</name>
</gene>
<comment type="pathway">
    <text evidence="6">Purine metabolism; IMP biosynthesis via de novo pathway; 5-amino-1-(5-phospho-D-ribosyl)imidazole from N(2)-formyl-N(1)-(5-phospho-D-ribosyl)glycinamide: step 1/2.</text>
</comment>
<dbReference type="Proteomes" id="UP000294616">
    <property type="component" value="Unassembled WGS sequence"/>
</dbReference>
<evidence type="ECO:0000256" key="2">
    <source>
        <dbReference type="ARBA" id="ARBA00022598"/>
    </source>
</evidence>
<dbReference type="GO" id="GO:0004642">
    <property type="term" value="F:phosphoribosylformylglycinamidine synthase activity"/>
    <property type="evidence" value="ECO:0007669"/>
    <property type="project" value="UniProtKB-UniRule"/>
</dbReference>
<protein>
    <recommendedName>
        <fullName evidence="6">Phosphoribosylformylglycinamidine synthase subunit PurS</fullName>
        <shortName evidence="6">FGAM synthase</shortName>
        <ecNumber evidence="6">6.3.5.3</ecNumber>
    </recommendedName>
    <alternativeName>
        <fullName evidence="6">Formylglycinamide ribonucleotide amidotransferase subunit III</fullName>
        <shortName evidence="6">FGAR amidotransferase III</shortName>
        <shortName evidence="6">FGAR-AT III</shortName>
    </alternativeName>
    <alternativeName>
        <fullName evidence="6">Phosphoribosylformylglycinamidine synthase subunit III</fullName>
    </alternativeName>
</protein>
<comment type="subcellular location">
    <subcellularLocation>
        <location evidence="6">Cytoplasm</location>
    </subcellularLocation>
</comment>
<dbReference type="HAMAP" id="MF_01926">
    <property type="entry name" value="PurS"/>
    <property type="match status" value="1"/>
</dbReference>
<dbReference type="SUPFAM" id="SSF82697">
    <property type="entry name" value="PurS-like"/>
    <property type="match status" value="1"/>
</dbReference>
<dbReference type="AlphaFoldDB" id="A0A4R1M1S0"/>
<organism evidence="7 8">
    <name type="scientific">Albibacterium bauzanense</name>
    <dbReference type="NCBI Taxonomy" id="653929"/>
    <lineage>
        <taxon>Bacteria</taxon>
        <taxon>Pseudomonadati</taxon>
        <taxon>Bacteroidota</taxon>
        <taxon>Sphingobacteriia</taxon>
        <taxon>Sphingobacteriales</taxon>
        <taxon>Sphingobacteriaceae</taxon>
        <taxon>Albibacterium</taxon>
    </lineage>
</organism>
<dbReference type="NCBIfam" id="NF004630">
    <property type="entry name" value="PRK05974.1"/>
    <property type="match status" value="1"/>
</dbReference>
<comment type="similarity">
    <text evidence="6">Belongs to the PurS family.</text>
</comment>
<dbReference type="InterPro" id="IPR036604">
    <property type="entry name" value="PurS-like_sf"/>
</dbReference>
<keyword evidence="3 6" id="KW-0547">Nucleotide-binding</keyword>
<keyword evidence="8" id="KW-1185">Reference proteome</keyword>
<comment type="subunit">
    <text evidence="6">Part of the FGAM synthase complex composed of 1 PurL, 1 PurQ and 2 PurS subunits.</text>
</comment>
<evidence type="ECO:0000313" key="7">
    <source>
        <dbReference type="EMBL" id="TCK85625.1"/>
    </source>
</evidence>
<dbReference type="OrthoDB" id="9799101at2"/>
<dbReference type="PANTHER" id="PTHR34696:SF1">
    <property type="entry name" value="PHOSPHORIBOSYLFORMYLGLYCINAMIDINE SYNTHASE SUBUNIT PURS"/>
    <property type="match status" value="1"/>
</dbReference>
<accession>A0A4R1M1S0</accession>
<dbReference type="EMBL" id="SMGO01000001">
    <property type="protein sequence ID" value="TCK85625.1"/>
    <property type="molecule type" value="Genomic_DNA"/>
</dbReference>
<evidence type="ECO:0000256" key="5">
    <source>
        <dbReference type="ARBA" id="ARBA00022840"/>
    </source>
</evidence>
<dbReference type="GO" id="GO:0005524">
    <property type="term" value="F:ATP binding"/>
    <property type="evidence" value="ECO:0007669"/>
    <property type="project" value="UniProtKB-UniRule"/>
</dbReference>
<dbReference type="NCBIfam" id="TIGR00302">
    <property type="entry name" value="phosphoribosylformylglycinamidine synthase subunit PurS"/>
    <property type="match status" value="1"/>
</dbReference>
<evidence type="ECO:0000256" key="1">
    <source>
        <dbReference type="ARBA" id="ARBA00022490"/>
    </source>
</evidence>
<comment type="catalytic activity">
    <reaction evidence="6">
        <text>N(2)-formyl-N(1)-(5-phospho-beta-D-ribosyl)glycinamide + L-glutamine + ATP + H2O = 2-formamido-N(1)-(5-O-phospho-beta-D-ribosyl)acetamidine + L-glutamate + ADP + phosphate + H(+)</text>
        <dbReference type="Rhea" id="RHEA:17129"/>
        <dbReference type="ChEBI" id="CHEBI:15377"/>
        <dbReference type="ChEBI" id="CHEBI:15378"/>
        <dbReference type="ChEBI" id="CHEBI:29985"/>
        <dbReference type="ChEBI" id="CHEBI:30616"/>
        <dbReference type="ChEBI" id="CHEBI:43474"/>
        <dbReference type="ChEBI" id="CHEBI:58359"/>
        <dbReference type="ChEBI" id="CHEBI:147286"/>
        <dbReference type="ChEBI" id="CHEBI:147287"/>
        <dbReference type="ChEBI" id="CHEBI:456216"/>
        <dbReference type="EC" id="6.3.5.3"/>
    </reaction>
</comment>
<dbReference type="InterPro" id="IPR003850">
    <property type="entry name" value="PurS"/>
</dbReference>
<name>A0A4R1M1S0_9SPHI</name>
<dbReference type="Gene3D" id="3.30.1280.10">
    <property type="entry name" value="Phosphoribosylformylglycinamidine synthase subunit PurS"/>
    <property type="match status" value="1"/>
</dbReference>
<evidence type="ECO:0000313" key="8">
    <source>
        <dbReference type="Proteomes" id="UP000294616"/>
    </source>
</evidence>
<dbReference type="EC" id="6.3.5.3" evidence="6"/>
<keyword evidence="2 6" id="KW-0436">Ligase</keyword>
<dbReference type="Pfam" id="PF02700">
    <property type="entry name" value="PurS"/>
    <property type="match status" value="1"/>
</dbReference>
<evidence type="ECO:0000256" key="4">
    <source>
        <dbReference type="ARBA" id="ARBA00022755"/>
    </source>
</evidence>
<keyword evidence="1 6" id="KW-0963">Cytoplasm</keyword>
<evidence type="ECO:0000256" key="6">
    <source>
        <dbReference type="HAMAP-Rule" id="MF_01926"/>
    </source>
</evidence>
<comment type="caution">
    <text evidence="7">The sequence shown here is derived from an EMBL/GenBank/DDBJ whole genome shotgun (WGS) entry which is preliminary data.</text>
</comment>
<evidence type="ECO:0000256" key="3">
    <source>
        <dbReference type="ARBA" id="ARBA00022741"/>
    </source>
</evidence>
<dbReference type="GO" id="GO:0006189">
    <property type="term" value="P:'de novo' IMP biosynthetic process"/>
    <property type="evidence" value="ECO:0007669"/>
    <property type="project" value="UniProtKB-UniRule"/>
</dbReference>
<keyword evidence="5 6" id="KW-0067">ATP-binding</keyword>
<dbReference type="GO" id="GO:0005737">
    <property type="term" value="C:cytoplasm"/>
    <property type="evidence" value="ECO:0007669"/>
    <property type="project" value="UniProtKB-SubCell"/>
</dbReference>
<comment type="function">
    <text evidence="6">Part of the phosphoribosylformylglycinamidine synthase complex involved in the purines biosynthetic pathway. Catalyzes the ATP-dependent conversion of formylglycinamide ribonucleotide (FGAR) and glutamine to yield formylglycinamidine ribonucleotide (FGAM) and glutamate. The FGAM synthase complex is composed of three subunits. PurQ produces an ammonia molecule by converting glutamine to glutamate. PurL transfers the ammonia molecule to FGAR to form FGAM in an ATP-dependent manner. PurS interacts with PurQ and PurL and is thought to assist in the transfer of the ammonia molecule from PurQ to PurL.</text>
</comment>
<keyword evidence="4 6" id="KW-0658">Purine biosynthesis</keyword>
<dbReference type="UniPathway" id="UPA00074">
    <property type="reaction ID" value="UER00128"/>
</dbReference>